<dbReference type="EMBL" id="LAZR01059939">
    <property type="protein sequence ID" value="KKK66736.1"/>
    <property type="molecule type" value="Genomic_DNA"/>
</dbReference>
<feature type="non-terminal residue" evidence="2">
    <location>
        <position position="1"/>
    </location>
</feature>
<protein>
    <submittedName>
        <fullName evidence="2">Uncharacterized protein</fullName>
    </submittedName>
</protein>
<proteinExistence type="predicted"/>
<accession>A0A0F9A3I1</accession>
<gene>
    <name evidence="2" type="ORF">LCGC14_2961120</name>
</gene>
<dbReference type="AlphaFoldDB" id="A0A0F9A3I1"/>
<comment type="caution">
    <text evidence="2">The sequence shown here is derived from an EMBL/GenBank/DDBJ whole genome shotgun (WGS) entry which is preliminary data.</text>
</comment>
<evidence type="ECO:0000256" key="1">
    <source>
        <dbReference type="SAM" id="MobiDB-lite"/>
    </source>
</evidence>
<reference evidence="2" key="1">
    <citation type="journal article" date="2015" name="Nature">
        <title>Complex archaea that bridge the gap between prokaryotes and eukaryotes.</title>
        <authorList>
            <person name="Spang A."/>
            <person name="Saw J.H."/>
            <person name="Jorgensen S.L."/>
            <person name="Zaremba-Niedzwiedzka K."/>
            <person name="Martijn J."/>
            <person name="Lind A.E."/>
            <person name="van Eijk R."/>
            <person name="Schleper C."/>
            <person name="Guy L."/>
            <person name="Ettema T.J."/>
        </authorList>
    </citation>
    <scope>NUCLEOTIDE SEQUENCE</scope>
</reference>
<evidence type="ECO:0000313" key="2">
    <source>
        <dbReference type="EMBL" id="KKK66736.1"/>
    </source>
</evidence>
<sequence length="48" mass="5343">FKEEGGSRVAAAHRDVPQESQGRLGGWFPLSKFVRDRCAGYEHRVVGV</sequence>
<name>A0A0F9A3I1_9ZZZZ</name>
<feature type="region of interest" description="Disordered" evidence="1">
    <location>
        <begin position="1"/>
        <end position="21"/>
    </location>
</feature>
<feature type="compositionally biased region" description="Basic and acidic residues" evidence="1">
    <location>
        <begin position="1"/>
        <end position="17"/>
    </location>
</feature>
<organism evidence="2">
    <name type="scientific">marine sediment metagenome</name>
    <dbReference type="NCBI Taxonomy" id="412755"/>
    <lineage>
        <taxon>unclassified sequences</taxon>
        <taxon>metagenomes</taxon>
        <taxon>ecological metagenomes</taxon>
    </lineage>
</organism>